<gene>
    <name evidence="1" type="ORF">Pint_03064</name>
</gene>
<organism evidence="1 2">
    <name type="scientific">Pistacia integerrima</name>
    <dbReference type="NCBI Taxonomy" id="434235"/>
    <lineage>
        <taxon>Eukaryota</taxon>
        <taxon>Viridiplantae</taxon>
        <taxon>Streptophyta</taxon>
        <taxon>Embryophyta</taxon>
        <taxon>Tracheophyta</taxon>
        <taxon>Spermatophyta</taxon>
        <taxon>Magnoliopsida</taxon>
        <taxon>eudicotyledons</taxon>
        <taxon>Gunneridae</taxon>
        <taxon>Pentapetalae</taxon>
        <taxon>rosids</taxon>
        <taxon>malvids</taxon>
        <taxon>Sapindales</taxon>
        <taxon>Anacardiaceae</taxon>
        <taxon>Pistacia</taxon>
    </lineage>
</organism>
<proteinExistence type="predicted"/>
<dbReference type="EMBL" id="CM047736">
    <property type="protein sequence ID" value="KAJ0053189.1"/>
    <property type="molecule type" value="Genomic_DNA"/>
</dbReference>
<accession>A0ACC0ZM04</accession>
<comment type="caution">
    <text evidence="1">The sequence shown here is derived from an EMBL/GenBank/DDBJ whole genome shotgun (WGS) entry which is preliminary data.</text>
</comment>
<evidence type="ECO:0000313" key="2">
    <source>
        <dbReference type="Proteomes" id="UP001163603"/>
    </source>
</evidence>
<protein>
    <submittedName>
        <fullName evidence="1">Uncharacterized protein</fullName>
    </submittedName>
</protein>
<evidence type="ECO:0000313" key="1">
    <source>
        <dbReference type="EMBL" id="KAJ0053189.1"/>
    </source>
</evidence>
<dbReference type="Proteomes" id="UP001163603">
    <property type="component" value="Chromosome 1"/>
</dbReference>
<reference evidence="2" key="1">
    <citation type="journal article" date="2023" name="G3 (Bethesda)">
        <title>Genome assembly and association tests identify interacting loci associated with vigor, precocity, and sex in interspecific pistachio rootstocks.</title>
        <authorList>
            <person name="Palmer W."/>
            <person name="Jacygrad E."/>
            <person name="Sagayaradj S."/>
            <person name="Cavanaugh K."/>
            <person name="Han R."/>
            <person name="Bertier L."/>
            <person name="Beede B."/>
            <person name="Kafkas S."/>
            <person name="Golino D."/>
            <person name="Preece J."/>
            <person name="Michelmore R."/>
        </authorList>
    </citation>
    <scope>NUCLEOTIDE SEQUENCE [LARGE SCALE GENOMIC DNA]</scope>
</reference>
<name>A0ACC0ZM04_9ROSI</name>
<keyword evidence="2" id="KW-1185">Reference proteome</keyword>
<sequence length="80" mass="9278">MEDTETLDNNHDSYQSLIHFGPQPLSIDGSSEAMCSQENLLDCDVEEEDNDEEIYSDFFFIVLELTVREAMPYKVDLMKH</sequence>